<comment type="pathway">
    <text evidence="1 5">Glycan metabolism; pectin biosynthesis.</text>
</comment>
<evidence type="ECO:0000256" key="3">
    <source>
        <dbReference type="ARBA" id="ARBA00022676"/>
    </source>
</evidence>
<evidence type="ECO:0000256" key="4">
    <source>
        <dbReference type="ARBA" id="ARBA00022679"/>
    </source>
</evidence>
<dbReference type="EC" id="2.4.1.-" evidence="5"/>
<comment type="subcellular location">
    <subcellularLocation>
        <location evidence="5">Golgi apparatus membrane</location>
        <topology evidence="5">Single-pass type II membrane protein</topology>
    </subcellularLocation>
</comment>
<dbReference type="PANTHER" id="PTHR32116">
    <property type="entry name" value="GALACTURONOSYLTRANSFERASE 4-RELATED"/>
    <property type="match status" value="1"/>
</dbReference>
<dbReference type="InterPro" id="IPR002495">
    <property type="entry name" value="Glyco_trans_8"/>
</dbReference>
<keyword evidence="7" id="KW-1185">Reference proteome</keyword>
<dbReference type="SUPFAM" id="SSF53448">
    <property type="entry name" value="Nucleotide-diphospho-sugar transferases"/>
    <property type="match status" value="1"/>
</dbReference>
<keyword evidence="4" id="KW-0808">Transferase</keyword>
<protein>
    <recommendedName>
        <fullName evidence="5">Hexosyltransferase</fullName>
        <ecNumber evidence="5">2.4.1.-</ecNumber>
    </recommendedName>
</protein>
<evidence type="ECO:0000256" key="1">
    <source>
        <dbReference type="ARBA" id="ARBA00004877"/>
    </source>
</evidence>
<dbReference type="GO" id="GO:0071555">
    <property type="term" value="P:cell wall organization"/>
    <property type="evidence" value="ECO:0007669"/>
    <property type="project" value="UniProtKB-KW"/>
</dbReference>
<proteinExistence type="inferred from homology"/>
<dbReference type="Pfam" id="PF01501">
    <property type="entry name" value="Glyco_transf_8"/>
    <property type="match status" value="1"/>
</dbReference>
<dbReference type="Proteomes" id="UP001386955">
    <property type="component" value="Unassembled WGS sequence"/>
</dbReference>
<organism evidence="6 7">
    <name type="scientific">Psophocarpus tetragonolobus</name>
    <name type="common">Winged bean</name>
    <name type="synonym">Dolichos tetragonolobus</name>
    <dbReference type="NCBI Taxonomy" id="3891"/>
    <lineage>
        <taxon>Eukaryota</taxon>
        <taxon>Viridiplantae</taxon>
        <taxon>Streptophyta</taxon>
        <taxon>Embryophyta</taxon>
        <taxon>Tracheophyta</taxon>
        <taxon>Spermatophyta</taxon>
        <taxon>Magnoliopsida</taxon>
        <taxon>eudicotyledons</taxon>
        <taxon>Gunneridae</taxon>
        <taxon>Pentapetalae</taxon>
        <taxon>rosids</taxon>
        <taxon>fabids</taxon>
        <taxon>Fabales</taxon>
        <taxon>Fabaceae</taxon>
        <taxon>Papilionoideae</taxon>
        <taxon>50 kb inversion clade</taxon>
        <taxon>NPAAA clade</taxon>
        <taxon>indigoferoid/millettioid clade</taxon>
        <taxon>Phaseoleae</taxon>
        <taxon>Psophocarpus</taxon>
    </lineage>
</organism>
<comment type="similarity">
    <text evidence="2 5">Belongs to the glycosyltransferase 8 family.</text>
</comment>
<reference evidence="6 7" key="1">
    <citation type="submission" date="2024-01" db="EMBL/GenBank/DDBJ databases">
        <title>The genomes of 5 underutilized Papilionoideae crops provide insights into root nodulation and disease resistanc.</title>
        <authorList>
            <person name="Jiang F."/>
        </authorList>
    </citation>
    <scope>NUCLEOTIDE SEQUENCE [LARGE SCALE GENOMIC DNA]</scope>
    <source>
        <strain evidence="6">DUOXIRENSHENG_FW03</strain>
        <tissue evidence="6">Leaves</tissue>
    </source>
</reference>
<dbReference type="GO" id="GO:0000139">
    <property type="term" value="C:Golgi membrane"/>
    <property type="evidence" value="ECO:0007669"/>
    <property type="project" value="UniProtKB-SubCell"/>
</dbReference>
<keyword evidence="5" id="KW-0961">Cell wall biogenesis/degradation</keyword>
<evidence type="ECO:0000256" key="5">
    <source>
        <dbReference type="RuleBase" id="RU362027"/>
    </source>
</evidence>
<name>A0AAN9XN78_PSOTE</name>
<dbReference type="Gene3D" id="3.90.550.10">
    <property type="entry name" value="Spore Coat Polysaccharide Biosynthesis Protein SpsA, Chain A"/>
    <property type="match status" value="1"/>
</dbReference>
<dbReference type="GO" id="GO:0047262">
    <property type="term" value="F:polygalacturonate 4-alpha-galacturonosyltransferase activity"/>
    <property type="evidence" value="ECO:0007669"/>
    <property type="project" value="InterPro"/>
</dbReference>
<sequence length="124" mass="13946">MMSMVRGRCSIVGPTRHLKWRVPLVSSPVTAGAISPKSARTFYSECRFRLEMYPKLYKILLLDDDVMVQKDLTCLWKIDLDGKVNGVVESETIEAIRKEIGLTILHVKDDVCSKPPPPQESGKS</sequence>
<dbReference type="InterPro" id="IPR029993">
    <property type="entry name" value="GAUT"/>
</dbReference>
<gene>
    <name evidence="6" type="ORF">VNO78_11199</name>
</gene>
<keyword evidence="3 5" id="KW-0328">Glycosyltransferase</keyword>
<evidence type="ECO:0000256" key="2">
    <source>
        <dbReference type="ARBA" id="ARBA00006351"/>
    </source>
</evidence>
<accession>A0AAN9XN78</accession>
<dbReference type="PANTHER" id="PTHR32116:SF61">
    <property type="entry name" value="GALACTURONOSYLTRANSFERASE 9-RELATED"/>
    <property type="match status" value="1"/>
</dbReference>
<keyword evidence="5" id="KW-0333">Golgi apparatus</keyword>
<dbReference type="InterPro" id="IPR029044">
    <property type="entry name" value="Nucleotide-diphossugar_trans"/>
</dbReference>
<dbReference type="EMBL" id="JAYMYS010000003">
    <property type="protein sequence ID" value="KAK7400001.1"/>
    <property type="molecule type" value="Genomic_DNA"/>
</dbReference>
<dbReference type="AlphaFoldDB" id="A0AAN9XN78"/>
<evidence type="ECO:0000313" key="6">
    <source>
        <dbReference type="EMBL" id="KAK7400001.1"/>
    </source>
</evidence>
<evidence type="ECO:0000313" key="7">
    <source>
        <dbReference type="Proteomes" id="UP001386955"/>
    </source>
</evidence>
<comment type="caution">
    <text evidence="6">The sequence shown here is derived from an EMBL/GenBank/DDBJ whole genome shotgun (WGS) entry which is preliminary data.</text>
</comment>